<keyword evidence="7" id="KW-1185">Reference proteome</keyword>
<dbReference type="PANTHER" id="PTHR47988">
    <property type="entry name" value="SOMATIC EMBRYOGENESIS RECEPTOR KINASE 1"/>
    <property type="match status" value="1"/>
</dbReference>
<gene>
    <name evidence="6" type="ORF">SAY87_018825</name>
</gene>
<dbReference type="Pfam" id="PF08263">
    <property type="entry name" value="LRRNT_2"/>
    <property type="match status" value="1"/>
</dbReference>
<dbReference type="InterPro" id="IPR032675">
    <property type="entry name" value="LRR_dom_sf"/>
</dbReference>
<keyword evidence="1" id="KW-0433">Leucine-rich repeat</keyword>
<sequence>MGVAAKRVISDLFWLILVSCIVLRAAGNFEGDALNAFKSNLADPNNALQSWDPTLVNPCTWSNITCDLDNSVTRIDLGNANLSGQLVPQLGHLTQLQYLELYSNNISGGIPDELGNLTNLVSMDLYLNSLTGPIPTTLGKLSKLRFMYGTCSSLLLSPLSLDAFQPSERRNSTIKSLASVTHDAKCFSMPSLGRLNNNSLTGTIPMSLTTISTLQVLLLSTSQ</sequence>
<evidence type="ECO:0000313" key="7">
    <source>
        <dbReference type="Proteomes" id="UP001345219"/>
    </source>
</evidence>
<dbReference type="Proteomes" id="UP001345219">
    <property type="component" value="Chromosome 15"/>
</dbReference>
<dbReference type="Gene3D" id="3.80.10.10">
    <property type="entry name" value="Ribonuclease Inhibitor"/>
    <property type="match status" value="1"/>
</dbReference>
<dbReference type="SUPFAM" id="SSF52058">
    <property type="entry name" value="L domain-like"/>
    <property type="match status" value="1"/>
</dbReference>
<evidence type="ECO:0000256" key="4">
    <source>
        <dbReference type="SAM" id="SignalP"/>
    </source>
</evidence>
<evidence type="ECO:0000259" key="5">
    <source>
        <dbReference type="Pfam" id="PF08263"/>
    </source>
</evidence>
<proteinExistence type="predicted"/>
<keyword evidence="3" id="KW-0677">Repeat</keyword>
<dbReference type="InterPro" id="IPR013210">
    <property type="entry name" value="LRR_N_plant-typ"/>
</dbReference>
<feature type="chain" id="PRO_5042949196" description="Leucine-rich repeat-containing N-terminal plant-type domain-containing protein" evidence="4">
    <location>
        <begin position="28"/>
        <end position="223"/>
    </location>
</feature>
<feature type="signal peptide" evidence="4">
    <location>
        <begin position="1"/>
        <end position="27"/>
    </location>
</feature>
<evidence type="ECO:0000256" key="3">
    <source>
        <dbReference type="ARBA" id="ARBA00022737"/>
    </source>
</evidence>
<reference evidence="6 7" key="1">
    <citation type="journal article" date="2023" name="Hortic Res">
        <title>Pangenome of water caltrop reveals structural variations and asymmetric subgenome divergence after allopolyploidization.</title>
        <authorList>
            <person name="Zhang X."/>
            <person name="Chen Y."/>
            <person name="Wang L."/>
            <person name="Yuan Y."/>
            <person name="Fang M."/>
            <person name="Shi L."/>
            <person name="Lu R."/>
            <person name="Comes H.P."/>
            <person name="Ma Y."/>
            <person name="Chen Y."/>
            <person name="Huang G."/>
            <person name="Zhou Y."/>
            <person name="Zheng Z."/>
            <person name="Qiu Y."/>
        </authorList>
    </citation>
    <scope>NUCLEOTIDE SEQUENCE [LARGE SCALE GENOMIC DNA]</scope>
    <source>
        <tissue evidence="6">Roots</tissue>
    </source>
</reference>
<dbReference type="EMBL" id="JAXIOK010000012">
    <property type="protein sequence ID" value="KAK4757524.1"/>
    <property type="molecule type" value="Genomic_DNA"/>
</dbReference>
<comment type="caution">
    <text evidence="6">The sequence shown here is derived from an EMBL/GenBank/DDBJ whole genome shotgun (WGS) entry which is preliminary data.</text>
</comment>
<organism evidence="6 7">
    <name type="scientific">Trapa incisa</name>
    <dbReference type="NCBI Taxonomy" id="236973"/>
    <lineage>
        <taxon>Eukaryota</taxon>
        <taxon>Viridiplantae</taxon>
        <taxon>Streptophyta</taxon>
        <taxon>Embryophyta</taxon>
        <taxon>Tracheophyta</taxon>
        <taxon>Spermatophyta</taxon>
        <taxon>Magnoliopsida</taxon>
        <taxon>eudicotyledons</taxon>
        <taxon>Gunneridae</taxon>
        <taxon>Pentapetalae</taxon>
        <taxon>rosids</taxon>
        <taxon>malvids</taxon>
        <taxon>Myrtales</taxon>
        <taxon>Lythraceae</taxon>
        <taxon>Trapa</taxon>
    </lineage>
</organism>
<name>A0AAN7K1B7_9MYRT</name>
<keyword evidence="2 4" id="KW-0732">Signal</keyword>
<evidence type="ECO:0000313" key="6">
    <source>
        <dbReference type="EMBL" id="KAK4757524.1"/>
    </source>
</evidence>
<accession>A0AAN7K1B7</accession>
<feature type="domain" description="Leucine-rich repeat-containing N-terminal plant-type" evidence="5">
    <location>
        <begin position="29"/>
        <end position="67"/>
    </location>
</feature>
<evidence type="ECO:0000256" key="2">
    <source>
        <dbReference type="ARBA" id="ARBA00022729"/>
    </source>
</evidence>
<protein>
    <recommendedName>
        <fullName evidence="5">Leucine-rich repeat-containing N-terminal plant-type domain-containing protein</fullName>
    </recommendedName>
</protein>
<dbReference type="Pfam" id="PF00560">
    <property type="entry name" value="LRR_1"/>
    <property type="match status" value="2"/>
</dbReference>
<dbReference type="InterPro" id="IPR001611">
    <property type="entry name" value="Leu-rich_rpt"/>
</dbReference>
<dbReference type="AlphaFoldDB" id="A0AAN7K1B7"/>
<evidence type="ECO:0000256" key="1">
    <source>
        <dbReference type="ARBA" id="ARBA00022614"/>
    </source>
</evidence>
<dbReference type="FunFam" id="3.80.10.10:FF:000024">
    <property type="entry name" value="Somatic embryogenesis receptor kinase 1"/>
    <property type="match status" value="1"/>
</dbReference>